<sequence length="237" mass="26910">MKQDSCGCGKCSHKQCTNRVPIFSGLNEEELSYVTDLIKRRQYLKGEIIQLEGSEPDCLTIINRGKVKAFRYTQEGKEQILYLFSEGDFFGENNLLGGKRAAYSAEALEQTNLCMIERKDFQELVRRYPEISLKIIQELCARLERLETTVQNMGSKTMEARIGSVLLEFSEKYGVKHPKGILVTLPFSREGIASYIGAARETVSRRLTLLQDAGTIEMIGNKKIILLDEDALRKELE</sequence>
<dbReference type="Proteomes" id="UP000594014">
    <property type="component" value="Chromosome"/>
</dbReference>
<organism evidence="1 2">
    <name type="scientific">Anoxybacterium hadale</name>
    <dbReference type="NCBI Taxonomy" id="3408580"/>
    <lineage>
        <taxon>Bacteria</taxon>
        <taxon>Bacillati</taxon>
        <taxon>Bacillota</taxon>
        <taxon>Clostridia</taxon>
        <taxon>Peptostreptococcales</taxon>
        <taxon>Anaerovoracaceae</taxon>
        <taxon>Anoxybacterium</taxon>
    </lineage>
</organism>
<reference evidence="1" key="1">
    <citation type="submission" date="2019-08" db="EMBL/GenBank/DDBJ databases">
        <title>Genome sequence of Clostridiales bacterium MT110.</title>
        <authorList>
            <person name="Cao J."/>
        </authorList>
    </citation>
    <scope>NUCLEOTIDE SEQUENCE</scope>
    <source>
        <strain evidence="1">MT110</strain>
    </source>
</reference>
<evidence type="ECO:0000313" key="1">
    <source>
        <dbReference type="EMBL" id="QOX65145.1"/>
    </source>
</evidence>
<keyword evidence="2" id="KW-1185">Reference proteome</keyword>
<evidence type="ECO:0000313" key="2">
    <source>
        <dbReference type="Proteomes" id="UP000594014"/>
    </source>
</evidence>
<accession>A0ACD1AG34</accession>
<name>A0ACD1AG34_9FIRM</name>
<gene>
    <name evidence="1" type="ORF">FRZ06_18225</name>
</gene>
<protein>
    <submittedName>
        <fullName evidence="1">Crp/Fnr family transcriptional regulator</fullName>
    </submittedName>
</protein>
<dbReference type="EMBL" id="CP042469">
    <property type="protein sequence ID" value="QOX65145.1"/>
    <property type="molecule type" value="Genomic_DNA"/>
</dbReference>
<proteinExistence type="predicted"/>